<dbReference type="InterPro" id="IPR052016">
    <property type="entry name" value="Bact_Sigma-Reg"/>
</dbReference>
<protein>
    <submittedName>
        <fullName evidence="3">PP2C family protein-serine/threonine phosphatase</fullName>
    </submittedName>
</protein>
<feature type="domain" description="PPM-type phosphatase" evidence="2">
    <location>
        <begin position="53"/>
        <end position="288"/>
    </location>
</feature>
<dbReference type="InterPro" id="IPR036457">
    <property type="entry name" value="PPM-type-like_dom_sf"/>
</dbReference>
<dbReference type="RefSeq" id="WP_323358079.1">
    <property type="nucleotide sequence ID" value="NZ_JAYGHY010000109.1"/>
</dbReference>
<keyword evidence="4" id="KW-1185">Reference proteome</keyword>
<dbReference type="InterPro" id="IPR001932">
    <property type="entry name" value="PPM-type_phosphatase-like_dom"/>
</dbReference>
<dbReference type="SMART" id="SM00331">
    <property type="entry name" value="PP2C_SIG"/>
    <property type="match status" value="1"/>
</dbReference>
<dbReference type="Proteomes" id="UP001302329">
    <property type="component" value="Unassembled WGS sequence"/>
</dbReference>
<evidence type="ECO:0000313" key="4">
    <source>
        <dbReference type="Proteomes" id="UP001302329"/>
    </source>
</evidence>
<dbReference type="EMBL" id="JAYGHY010000109">
    <property type="protein sequence ID" value="MEA5444147.1"/>
    <property type="molecule type" value="Genomic_DNA"/>
</dbReference>
<dbReference type="PANTHER" id="PTHR43156:SF2">
    <property type="entry name" value="STAGE II SPORULATION PROTEIN E"/>
    <property type="match status" value="1"/>
</dbReference>
<gene>
    <name evidence="3" type="ORF">VB739_16445</name>
</gene>
<name>A0ABU5T1I7_9CYAN</name>
<sequence>ELNARVRSGLRLYESSRLLRVISQDLADQKRRLEDELSQAADYVRSILPPPMEGDVTIDRLFLPSSQLGGDCLDFYWLDEQHLVLYILDVSGHGLAAALPSISIHNLLRTQARFNQQYATSHGRRQSDSFLKRPADVLNYLNSLFQMKDQNNQYFTIWYGVFDKDSRQLRYASAGHPPALLRSMAEGGNIEWCALKAPGMPIGLFEEVAYEERTVSIGLSSQLFLYTDGLYEIPKPDGEMWDNGGFQTLLEAHAESTESGLVSLVDQIRAHTSVESFPDDASIISIHFTPSPDAGSQG</sequence>
<reference evidence="3 4" key="1">
    <citation type="submission" date="2023-12" db="EMBL/GenBank/DDBJ databases">
        <title>Baltic Sea Cyanobacteria.</title>
        <authorList>
            <person name="Delbaje E."/>
            <person name="Fewer D.P."/>
            <person name="Shishido T.K."/>
        </authorList>
    </citation>
    <scope>NUCLEOTIDE SEQUENCE [LARGE SCALE GENOMIC DNA]</scope>
    <source>
        <strain evidence="3 4">UHCC 0281</strain>
    </source>
</reference>
<evidence type="ECO:0000256" key="1">
    <source>
        <dbReference type="ARBA" id="ARBA00022801"/>
    </source>
</evidence>
<keyword evidence="1" id="KW-0378">Hydrolase</keyword>
<evidence type="ECO:0000313" key="3">
    <source>
        <dbReference type="EMBL" id="MEA5444147.1"/>
    </source>
</evidence>
<comment type="caution">
    <text evidence="3">The sequence shown here is derived from an EMBL/GenBank/DDBJ whole genome shotgun (WGS) entry which is preliminary data.</text>
</comment>
<proteinExistence type="predicted"/>
<dbReference type="PANTHER" id="PTHR43156">
    <property type="entry name" value="STAGE II SPORULATION PROTEIN E-RELATED"/>
    <property type="match status" value="1"/>
</dbReference>
<accession>A0ABU5T1I7</accession>
<dbReference type="Pfam" id="PF07228">
    <property type="entry name" value="SpoIIE"/>
    <property type="match status" value="1"/>
</dbReference>
<feature type="non-terminal residue" evidence="3">
    <location>
        <position position="1"/>
    </location>
</feature>
<dbReference type="Gene3D" id="3.60.40.10">
    <property type="entry name" value="PPM-type phosphatase domain"/>
    <property type="match status" value="1"/>
</dbReference>
<organism evidence="3 4">
    <name type="scientific">Cyanobium gracile UHCC 0281</name>
    <dbReference type="NCBI Taxonomy" id="3110309"/>
    <lineage>
        <taxon>Bacteria</taxon>
        <taxon>Bacillati</taxon>
        <taxon>Cyanobacteriota</taxon>
        <taxon>Cyanophyceae</taxon>
        <taxon>Synechococcales</taxon>
        <taxon>Prochlorococcaceae</taxon>
        <taxon>Cyanobium</taxon>
    </lineage>
</organism>
<evidence type="ECO:0000259" key="2">
    <source>
        <dbReference type="SMART" id="SM00331"/>
    </source>
</evidence>